<dbReference type="EMBL" id="KZ613964">
    <property type="protein sequence ID" value="PMD30903.1"/>
    <property type="molecule type" value="Genomic_DNA"/>
</dbReference>
<feature type="transmembrane region" description="Helical" evidence="2">
    <location>
        <begin position="86"/>
        <end position="106"/>
    </location>
</feature>
<keyword evidence="2" id="KW-1133">Transmembrane helix</keyword>
<sequence>MASNNAVSSTPSQSVNTLSDQVQSGVSSSRPNPDEKELDAIEVSSRKETAKAGTPVLNETKAATKNKSIHESQAAQIFTNGWGKEALGWIVSAVSVIAIVAILAVFNHRSLPQWPYQITLNTLISIFSQISSTALLGPLSECISQLKWLWFTRRSQHLGDFQDFDSASGGPWRSLILIWKTRASHLVSLGAFLIIANLAFQPFVQQSVSYPQRLVPSGIATISTIHNITIDGLQGNNGGNLNSVGSVPPTTVAAIYDGLNGGLNLSDVAPRCSTGNCTWDLYDSIAICASPVANLTHLLNRIALNNDSDCSIWDTGSDHLCNYTLPNGAYLTGLDMFINITSIGFNSFSSTSIPSPAYPGNQTLASIAFSDIPVILDFFMIYYSPSINNVAAIEGSLSFCGQTYNTSVNHGQTNTTEIQRWGQLNTTQAYGYPIMWPLVGNNTTLWVAKGYSDSIQSTLAGIFDGYYYIGDNGNEIYSSVTVEALQSNLVDSNDDIATLSIFLDQVSISLTNNLRTGTGNLSAQGVALSVETYVLAVWAWLALPICVVLLTLVFLLATIWKNSRQRSKTWKSSSLATMSALSGEARAQLGPLTSMSAIEERAKGMKAIMVEERDGWKLVAE</sequence>
<dbReference type="PANTHER" id="PTHR35394:SF5">
    <property type="entry name" value="DUF3176 DOMAIN-CONTAINING PROTEIN"/>
    <property type="match status" value="1"/>
</dbReference>
<protein>
    <submittedName>
        <fullName evidence="3">Uncharacterized protein</fullName>
    </submittedName>
</protein>
<accession>A0A2J6QXB9</accession>
<evidence type="ECO:0000313" key="3">
    <source>
        <dbReference type="EMBL" id="PMD30903.1"/>
    </source>
</evidence>
<evidence type="ECO:0000313" key="4">
    <source>
        <dbReference type="Proteomes" id="UP000235786"/>
    </source>
</evidence>
<feature type="region of interest" description="Disordered" evidence="1">
    <location>
        <begin position="1"/>
        <end position="56"/>
    </location>
</feature>
<dbReference type="AlphaFoldDB" id="A0A2J6QXB9"/>
<feature type="compositionally biased region" description="Polar residues" evidence="1">
    <location>
        <begin position="1"/>
        <end position="31"/>
    </location>
</feature>
<dbReference type="OrthoDB" id="5376804at2759"/>
<evidence type="ECO:0000256" key="2">
    <source>
        <dbReference type="SAM" id="Phobius"/>
    </source>
</evidence>
<dbReference type="PANTHER" id="PTHR35394">
    <property type="entry name" value="DUF3176 DOMAIN-CONTAINING PROTEIN"/>
    <property type="match status" value="1"/>
</dbReference>
<reference evidence="3 4" key="1">
    <citation type="submission" date="2016-04" db="EMBL/GenBank/DDBJ databases">
        <title>A degradative enzymes factory behind the ericoid mycorrhizal symbiosis.</title>
        <authorList>
            <consortium name="DOE Joint Genome Institute"/>
            <person name="Martino E."/>
            <person name="Morin E."/>
            <person name="Grelet G."/>
            <person name="Kuo A."/>
            <person name="Kohler A."/>
            <person name="Daghino S."/>
            <person name="Barry K."/>
            <person name="Choi C."/>
            <person name="Cichocki N."/>
            <person name="Clum A."/>
            <person name="Copeland A."/>
            <person name="Hainaut M."/>
            <person name="Haridas S."/>
            <person name="Labutti K."/>
            <person name="Lindquist E."/>
            <person name="Lipzen A."/>
            <person name="Khouja H.-R."/>
            <person name="Murat C."/>
            <person name="Ohm R."/>
            <person name="Olson A."/>
            <person name="Spatafora J."/>
            <person name="Veneault-Fourrey C."/>
            <person name="Henrissat B."/>
            <person name="Grigoriev I."/>
            <person name="Martin F."/>
            <person name="Perotto S."/>
        </authorList>
    </citation>
    <scope>NUCLEOTIDE SEQUENCE [LARGE SCALE GENOMIC DNA]</scope>
    <source>
        <strain evidence="3 4">F</strain>
    </source>
</reference>
<feature type="transmembrane region" description="Helical" evidence="2">
    <location>
        <begin position="537"/>
        <end position="560"/>
    </location>
</feature>
<dbReference type="Proteomes" id="UP000235786">
    <property type="component" value="Unassembled WGS sequence"/>
</dbReference>
<keyword evidence="2" id="KW-0472">Membrane</keyword>
<proteinExistence type="predicted"/>
<dbReference type="InterPro" id="IPR021514">
    <property type="entry name" value="DUF3176"/>
</dbReference>
<keyword evidence="4" id="KW-1185">Reference proteome</keyword>
<organism evidence="3 4">
    <name type="scientific">Hyaloscypha variabilis (strain UAMH 11265 / GT02V1 / F)</name>
    <name type="common">Meliniomyces variabilis</name>
    <dbReference type="NCBI Taxonomy" id="1149755"/>
    <lineage>
        <taxon>Eukaryota</taxon>
        <taxon>Fungi</taxon>
        <taxon>Dikarya</taxon>
        <taxon>Ascomycota</taxon>
        <taxon>Pezizomycotina</taxon>
        <taxon>Leotiomycetes</taxon>
        <taxon>Helotiales</taxon>
        <taxon>Hyaloscyphaceae</taxon>
        <taxon>Hyaloscypha</taxon>
        <taxon>Hyaloscypha variabilis</taxon>
    </lineage>
</organism>
<feature type="compositionally biased region" description="Basic and acidic residues" evidence="1">
    <location>
        <begin position="32"/>
        <end position="50"/>
    </location>
</feature>
<keyword evidence="2" id="KW-0812">Transmembrane</keyword>
<dbReference type="Pfam" id="PF11374">
    <property type="entry name" value="DUF3176"/>
    <property type="match status" value="1"/>
</dbReference>
<gene>
    <name evidence="3" type="ORF">L207DRAFT_641105</name>
</gene>
<evidence type="ECO:0000256" key="1">
    <source>
        <dbReference type="SAM" id="MobiDB-lite"/>
    </source>
</evidence>
<name>A0A2J6QXB9_HYAVF</name>